<comment type="subcellular location">
    <subcellularLocation>
        <location evidence="6">Secreted</location>
    </subcellularLocation>
    <subcellularLocation>
        <location evidence="6">Bacterial flagellum</location>
    </subcellularLocation>
</comment>
<evidence type="ECO:0000256" key="4">
    <source>
        <dbReference type="ARBA" id="ARBA00022525"/>
    </source>
</evidence>
<dbReference type="SUPFAM" id="SSF64518">
    <property type="entry name" value="Phase 1 flagellin"/>
    <property type="match status" value="2"/>
</dbReference>
<accession>A0AAX3YZY0</accession>
<proteinExistence type="inferred from homology"/>
<evidence type="ECO:0000256" key="1">
    <source>
        <dbReference type="ARBA" id="ARBA00002270"/>
    </source>
</evidence>
<evidence type="ECO:0000313" key="11">
    <source>
        <dbReference type="Proteomes" id="UP001229386"/>
    </source>
</evidence>
<dbReference type="Gene3D" id="1.20.1330.10">
    <property type="entry name" value="f41 fragment of flagellin, N-terminal domain"/>
    <property type="match status" value="2"/>
</dbReference>
<dbReference type="PANTHER" id="PTHR42792">
    <property type="entry name" value="FLAGELLIN"/>
    <property type="match status" value="1"/>
</dbReference>
<feature type="domain" description="Flagellin H7-serospecific" evidence="9">
    <location>
        <begin position="440"/>
        <end position="575"/>
    </location>
</feature>
<evidence type="ECO:0000259" key="9">
    <source>
        <dbReference type="Pfam" id="PF12445"/>
    </source>
</evidence>
<dbReference type="InterPro" id="IPR032826">
    <property type="entry name" value="FliC_H7"/>
</dbReference>
<evidence type="ECO:0000259" key="7">
    <source>
        <dbReference type="Pfam" id="PF00669"/>
    </source>
</evidence>
<organism evidence="10 11">
    <name type="scientific">Enterobacter hormaechei</name>
    <dbReference type="NCBI Taxonomy" id="158836"/>
    <lineage>
        <taxon>Bacteria</taxon>
        <taxon>Pseudomonadati</taxon>
        <taxon>Pseudomonadota</taxon>
        <taxon>Gammaproteobacteria</taxon>
        <taxon>Enterobacterales</taxon>
        <taxon>Enterobacteriaceae</taxon>
        <taxon>Enterobacter</taxon>
        <taxon>Enterobacter cloacae complex</taxon>
    </lineage>
</organism>
<dbReference type="GO" id="GO:0005576">
    <property type="term" value="C:extracellular region"/>
    <property type="evidence" value="ECO:0007669"/>
    <property type="project" value="UniProtKB-SubCell"/>
</dbReference>
<dbReference type="AlphaFoldDB" id="A0AAX3YZY0"/>
<dbReference type="PRINTS" id="PR00207">
    <property type="entry name" value="FLAGELLIN"/>
</dbReference>
<dbReference type="EMBL" id="CP126746">
    <property type="protein sequence ID" value="WMB10146.1"/>
    <property type="molecule type" value="Genomic_DNA"/>
</dbReference>
<evidence type="ECO:0000256" key="3">
    <source>
        <dbReference type="ARBA" id="ARBA00020110"/>
    </source>
</evidence>
<evidence type="ECO:0000256" key="5">
    <source>
        <dbReference type="ARBA" id="ARBA00023143"/>
    </source>
</evidence>
<dbReference type="GO" id="GO:0005198">
    <property type="term" value="F:structural molecule activity"/>
    <property type="evidence" value="ECO:0007669"/>
    <property type="project" value="UniProtKB-UniRule"/>
</dbReference>
<gene>
    <name evidence="10" type="ORF">QPR60_16365</name>
</gene>
<dbReference type="Gene3D" id="6.10.280.190">
    <property type="match status" value="1"/>
</dbReference>
<dbReference type="GO" id="GO:0009288">
    <property type="term" value="C:bacterial-type flagellum"/>
    <property type="evidence" value="ECO:0007669"/>
    <property type="project" value="UniProtKB-SubCell"/>
</dbReference>
<evidence type="ECO:0000256" key="2">
    <source>
        <dbReference type="ARBA" id="ARBA00005709"/>
    </source>
</evidence>
<evidence type="ECO:0000256" key="6">
    <source>
        <dbReference type="RuleBase" id="RU362073"/>
    </source>
</evidence>
<keyword evidence="10" id="KW-0969">Cilium</keyword>
<dbReference type="RefSeq" id="WP_006811568.1">
    <property type="nucleotide sequence ID" value="NZ_CP077308.1"/>
</dbReference>
<dbReference type="Pfam" id="PF12445">
    <property type="entry name" value="FliC"/>
    <property type="match status" value="1"/>
</dbReference>
<keyword evidence="5 6" id="KW-0975">Bacterial flagellum</keyword>
<sequence length="671" mass="68433">MAQVINTNSLSLLTQNNINKNQSSMSTAIERLSSGLRINSAKDDAAGQAIANRFTSNIKGLTQAARNANDGISVAQTTEGALSEINNNLQRIRELTVQSSTGTNSESDLNSIQDEIKSRLDEIDRVSGQTQFNGVNVLAKDGSMKIQVGANDGETITIDLKKIDSSTLNLTGFNVNGKGEVANTKATADDLKLAGFTKGTTDANGVTDYKNTIANSKASASDLLANISDKSVITGGGANAFGVAATAGYKYDAASKSYSFDATGADSAKTLSIINPNTGDSSQATVTIGEKDQKVNISQDGKITAADDNATLYLDKQGNLTKTNAGGVAVATWDGLISNSDSTGAVPVGVKTKITLTSGAASGMSVSSEGAGIQTSTNAQILADGAFAAKVSIDGGAATDIMVANNGNITAADGSALYLDSSTGGFTATAAGNTAATLDALIANGKTATMTVASGTSQNTVYSTTGSADFTSLAKVDTVNITNAHVSAEGMANLTKGANFTLDLGGTGTATHTVTAAGVVKDAANDDVYVDDGALSSEPTKDVTYFEQKNGAITNSTGGTIYETADGKLTTEATTASTSTADPLKALDDAISQIDKFRSSLGAVQNRLVSAVTNLNNTTTNLSEAQSRIQDADYATEVSNMSKAQIIQQAGNSVLSKANQVPQQVLSLLQG</sequence>
<dbReference type="InterPro" id="IPR001492">
    <property type="entry name" value="Flagellin"/>
</dbReference>
<dbReference type="FunFam" id="1.20.1330.10:FF:000004">
    <property type="entry name" value="Flagellin"/>
    <property type="match status" value="1"/>
</dbReference>
<feature type="domain" description="Flagellin N-terminal" evidence="7">
    <location>
        <begin position="5"/>
        <end position="140"/>
    </location>
</feature>
<dbReference type="Pfam" id="PF00700">
    <property type="entry name" value="Flagellin_C"/>
    <property type="match status" value="1"/>
</dbReference>
<dbReference type="Pfam" id="PF00669">
    <property type="entry name" value="Flagellin_N"/>
    <property type="match status" value="1"/>
</dbReference>
<dbReference type="Gene3D" id="2.30.220.10">
    <property type="entry name" value="f41 fragment of flagellin, C-terminal domain"/>
    <property type="match status" value="1"/>
</dbReference>
<keyword evidence="10" id="KW-0282">Flagellum</keyword>
<dbReference type="Proteomes" id="UP001229386">
    <property type="component" value="Chromosome"/>
</dbReference>
<dbReference type="Gene3D" id="6.10.10.10">
    <property type="entry name" value="Flagellar export chaperone, C-terminal domain"/>
    <property type="match status" value="1"/>
</dbReference>
<dbReference type="InterPro" id="IPR001029">
    <property type="entry name" value="Flagellin_N"/>
</dbReference>
<dbReference type="InterPro" id="IPR046358">
    <property type="entry name" value="Flagellin_C"/>
</dbReference>
<dbReference type="InterPro" id="IPR042187">
    <property type="entry name" value="Flagellin_C_sub2"/>
</dbReference>
<protein>
    <recommendedName>
        <fullName evidence="3 6">Flagellin</fullName>
    </recommendedName>
</protein>
<evidence type="ECO:0000313" key="10">
    <source>
        <dbReference type="EMBL" id="WMB10146.1"/>
    </source>
</evidence>
<comment type="function">
    <text evidence="1 6">Flagellin is the subunit protein which polymerizes to form the filaments of bacterial flagella.</text>
</comment>
<dbReference type="PANTHER" id="PTHR42792:SF2">
    <property type="entry name" value="FLAGELLIN"/>
    <property type="match status" value="1"/>
</dbReference>
<evidence type="ECO:0000259" key="8">
    <source>
        <dbReference type="Pfam" id="PF00700"/>
    </source>
</evidence>
<dbReference type="GeneID" id="93198322"/>
<feature type="domain" description="Flagellin C-terminal" evidence="8">
    <location>
        <begin position="584"/>
        <end position="669"/>
    </location>
</feature>
<name>A0AAX3YZY0_9ENTR</name>
<reference evidence="10" key="1">
    <citation type="journal article" date="2023" name="J. Antimicrob. Chemother.">
        <title>Emergence of OXA-48-producing Enterobacter hormaechei in a Swiss companion animal clinic and their genetic relationship to clinical human isolates.</title>
        <authorList>
            <person name="Dona V."/>
            <person name="Nordmann P."/>
            <person name="Kittl S."/>
            <person name="Schuller S."/>
            <person name="Bouvier M."/>
            <person name="Poirel L."/>
            <person name="Endimiani A."/>
            <person name="Perreten V."/>
        </authorList>
    </citation>
    <scope>NUCLEOTIDE SEQUENCE</scope>
    <source>
        <strain evidence="10">Ehh_25</strain>
    </source>
</reference>
<keyword evidence="10" id="KW-0966">Cell projection</keyword>
<keyword evidence="4 6" id="KW-0964">Secreted</keyword>
<dbReference type="Gene3D" id="2.170.280.10">
    <property type="entry name" value="f41 fragment of flagellin, middle domain"/>
    <property type="match status" value="1"/>
</dbReference>
<comment type="similarity">
    <text evidence="2 6">Belongs to the bacterial flagellin family.</text>
</comment>